<dbReference type="AlphaFoldDB" id="A0A816AA81"/>
<evidence type="ECO:0000313" key="4">
    <source>
        <dbReference type="EMBL" id="CAF1593327.1"/>
    </source>
</evidence>
<sequence length="107" mass="12670">MNTIRAAITCISHSLDGLIRLLFDRYAKSKPIVDISHLLRLLEEYARNCHLKSTTLFYTSDNNNLYIMLPQDESLNILEEFLSQPNIEEKKRITRRLLKKQWDLHLL</sequence>
<evidence type="ECO:0000313" key="3">
    <source>
        <dbReference type="EMBL" id="CAF1593310.1"/>
    </source>
</evidence>
<name>A0A816AA81_9BILA</name>
<evidence type="ECO:0000313" key="5">
    <source>
        <dbReference type="Proteomes" id="UP000663870"/>
    </source>
</evidence>
<reference evidence="3" key="1">
    <citation type="submission" date="2021-02" db="EMBL/GenBank/DDBJ databases">
        <authorList>
            <person name="Nowell W R."/>
        </authorList>
    </citation>
    <scope>NUCLEOTIDE SEQUENCE</scope>
</reference>
<evidence type="ECO:0000313" key="2">
    <source>
        <dbReference type="EMBL" id="CAF1334040.1"/>
    </source>
</evidence>
<comment type="caution">
    <text evidence="3">The sequence shown here is derived from an EMBL/GenBank/DDBJ whole genome shotgun (WGS) entry which is preliminary data.</text>
</comment>
<dbReference type="EMBL" id="CAJNOH010003375">
    <property type="protein sequence ID" value="CAF1333999.1"/>
    <property type="molecule type" value="Genomic_DNA"/>
</dbReference>
<dbReference type="EMBL" id="CAJNOH010003376">
    <property type="protein sequence ID" value="CAF1334040.1"/>
    <property type="molecule type" value="Genomic_DNA"/>
</dbReference>
<gene>
    <name evidence="3" type="ORF">JXQ802_LOCUS47467</name>
    <name evidence="4" type="ORF">JXQ802_LOCUS47469</name>
    <name evidence="1" type="ORF">PYM288_LOCUS31556</name>
    <name evidence="2" type="ORF">PYM288_LOCUS31558</name>
</gene>
<dbReference type="Proteomes" id="UP000663870">
    <property type="component" value="Unassembled WGS sequence"/>
</dbReference>
<accession>A0A816AA81</accession>
<evidence type="ECO:0000313" key="1">
    <source>
        <dbReference type="EMBL" id="CAF1333999.1"/>
    </source>
</evidence>
<dbReference type="EMBL" id="CAJNOL010004708">
    <property type="protein sequence ID" value="CAF1593327.1"/>
    <property type="molecule type" value="Genomic_DNA"/>
</dbReference>
<dbReference type="EMBL" id="CAJNOL010004707">
    <property type="protein sequence ID" value="CAF1593310.1"/>
    <property type="molecule type" value="Genomic_DNA"/>
</dbReference>
<dbReference type="Proteomes" id="UP000663854">
    <property type="component" value="Unassembled WGS sequence"/>
</dbReference>
<protein>
    <submittedName>
        <fullName evidence="3">Uncharacterized protein</fullName>
    </submittedName>
</protein>
<proteinExistence type="predicted"/>
<organism evidence="3 5">
    <name type="scientific">Rotaria sordida</name>
    <dbReference type="NCBI Taxonomy" id="392033"/>
    <lineage>
        <taxon>Eukaryota</taxon>
        <taxon>Metazoa</taxon>
        <taxon>Spiralia</taxon>
        <taxon>Gnathifera</taxon>
        <taxon>Rotifera</taxon>
        <taxon>Eurotatoria</taxon>
        <taxon>Bdelloidea</taxon>
        <taxon>Philodinida</taxon>
        <taxon>Philodinidae</taxon>
        <taxon>Rotaria</taxon>
    </lineage>
</organism>
<keyword evidence="5" id="KW-1185">Reference proteome</keyword>